<evidence type="ECO:0000256" key="4">
    <source>
        <dbReference type="ARBA" id="ARBA00022630"/>
    </source>
</evidence>
<evidence type="ECO:0000256" key="5">
    <source>
        <dbReference type="ARBA" id="ARBA00022679"/>
    </source>
</evidence>
<evidence type="ECO:0000256" key="7">
    <source>
        <dbReference type="ARBA" id="ARBA00022827"/>
    </source>
</evidence>
<keyword evidence="4 11" id="KW-0285">Flavoprotein</keyword>
<dbReference type="Proteomes" id="UP000621859">
    <property type="component" value="Unassembled WGS sequence"/>
</dbReference>
<evidence type="ECO:0000256" key="9">
    <source>
        <dbReference type="ARBA" id="ARBA00031306"/>
    </source>
</evidence>
<evidence type="ECO:0000256" key="6">
    <source>
        <dbReference type="ARBA" id="ARBA00022723"/>
    </source>
</evidence>
<gene>
    <name evidence="12" type="ORF">GCM10010971_37630</name>
</gene>
<evidence type="ECO:0000256" key="2">
    <source>
        <dbReference type="ARBA" id="ARBA00011955"/>
    </source>
</evidence>
<comment type="catalytic activity">
    <reaction evidence="10 11">
        <text>L-threonyl-[protein] + FAD = FMN-L-threonyl-[protein] + AMP + H(+)</text>
        <dbReference type="Rhea" id="RHEA:36847"/>
        <dbReference type="Rhea" id="RHEA-COMP:11060"/>
        <dbReference type="Rhea" id="RHEA-COMP:11061"/>
        <dbReference type="ChEBI" id="CHEBI:15378"/>
        <dbReference type="ChEBI" id="CHEBI:30013"/>
        <dbReference type="ChEBI" id="CHEBI:57692"/>
        <dbReference type="ChEBI" id="CHEBI:74257"/>
        <dbReference type="ChEBI" id="CHEBI:456215"/>
        <dbReference type="EC" id="2.7.1.180"/>
    </reaction>
</comment>
<reference evidence="13" key="1">
    <citation type="journal article" date="2019" name="Int. J. Syst. Evol. Microbiol.">
        <title>The Global Catalogue of Microorganisms (GCM) 10K type strain sequencing project: providing services to taxonomists for standard genome sequencing and annotation.</title>
        <authorList>
            <consortium name="The Broad Institute Genomics Platform"/>
            <consortium name="The Broad Institute Genome Sequencing Center for Infectious Disease"/>
            <person name="Wu L."/>
            <person name="Ma J."/>
        </authorList>
    </citation>
    <scope>NUCLEOTIDE SEQUENCE [LARGE SCALE GENOMIC DNA]</scope>
    <source>
        <strain evidence="13">CGMCC 1.8860</strain>
    </source>
</reference>
<dbReference type="EC" id="2.7.1.180" evidence="2 11"/>
<evidence type="ECO:0000256" key="11">
    <source>
        <dbReference type="PIRNR" id="PIRNR006268"/>
    </source>
</evidence>
<evidence type="ECO:0000313" key="12">
    <source>
        <dbReference type="EMBL" id="GGP27944.1"/>
    </source>
</evidence>
<keyword evidence="5 11" id="KW-0808">Transferase</keyword>
<keyword evidence="6 11" id="KW-0479">Metal-binding</keyword>
<keyword evidence="8 11" id="KW-0460">Magnesium</keyword>
<dbReference type="SUPFAM" id="SSF143631">
    <property type="entry name" value="ApbE-like"/>
    <property type="match status" value="1"/>
</dbReference>
<evidence type="ECO:0000256" key="3">
    <source>
        <dbReference type="ARBA" id="ARBA00016337"/>
    </source>
</evidence>
<dbReference type="InterPro" id="IPR003374">
    <property type="entry name" value="ApbE-like_sf"/>
</dbReference>
<dbReference type="EMBL" id="BMLY01000008">
    <property type="protein sequence ID" value="GGP27944.1"/>
    <property type="molecule type" value="Genomic_DNA"/>
</dbReference>
<dbReference type="PIRSF" id="PIRSF006268">
    <property type="entry name" value="ApbE"/>
    <property type="match status" value="1"/>
</dbReference>
<comment type="caution">
    <text evidence="12">The sequence shown here is derived from an EMBL/GenBank/DDBJ whole genome shotgun (WGS) entry which is preliminary data.</text>
</comment>
<proteinExistence type="inferred from homology"/>
<dbReference type="PANTHER" id="PTHR30040:SF2">
    <property type="entry name" value="FAD:PROTEIN FMN TRANSFERASE"/>
    <property type="match status" value="1"/>
</dbReference>
<evidence type="ECO:0000256" key="1">
    <source>
        <dbReference type="ARBA" id="ARBA00001946"/>
    </source>
</evidence>
<evidence type="ECO:0000313" key="13">
    <source>
        <dbReference type="Proteomes" id="UP000621859"/>
    </source>
</evidence>
<sequence length="352" mass="38113">MVVSAELNSPDVRVLIPPTLSQDAAQPAPGHARLLRFAGDTMGTTWRVLCLDADDRLTVTVQDAIQVVLDQMVQQMSNWRSDSDISRFNQAAASTWVPLPPDCFHVVATALQVARLSGGAYDPTAAALVNLWGFGPAPRRDRAPDLTQVLRAREDCGWGRLEVDVARSCIYQPGGMALDLCAIAKGFAVDAVSAMLSESGLVHHLVEIGGELRGAGIKPDGLPWWVDLEAPPFEECTTPNVVPQQDRIALHDLAVATSGDYRRYFIDPAQRQRYAHTIDPRTGYPASHALASVTVIHAQCMMADAWSTALTVLGPQAGLDVANRHQLAARFIVRTPTGFRETLSAAYAAMLE</sequence>
<keyword evidence="13" id="KW-1185">Reference proteome</keyword>
<comment type="cofactor">
    <cofactor evidence="1">
        <name>Mg(2+)</name>
        <dbReference type="ChEBI" id="CHEBI:18420"/>
    </cofactor>
</comment>
<dbReference type="Gene3D" id="3.10.520.10">
    <property type="entry name" value="ApbE-like domains"/>
    <property type="match status" value="1"/>
</dbReference>
<name>A0ABQ2PSK6_9NEIS</name>
<keyword evidence="7 11" id="KW-0274">FAD</keyword>
<dbReference type="GO" id="GO:0016740">
    <property type="term" value="F:transferase activity"/>
    <property type="evidence" value="ECO:0007669"/>
    <property type="project" value="UniProtKB-KW"/>
</dbReference>
<comment type="similarity">
    <text evidence="11">Belongs to the ApbE family.</text>
</comment>
<evidence type="ECO:0000256" key="10">
    <source>
        <dbReference type="ARBA" id="ARBA00048540"/>
    </source>
</evidence>
<protein>
    <recommendedName>
        <fullName evidence="3 11">FAD:protein FMN transferase</fullName>
        <ecNumber evidence="2 11">2.7.1.180</ecNumber>
    </recommendedName>
    <alternativeName>
        <fullName evidence="9 11">Flavin transferase</fullName>
    </alternativeName>
</protein>
<dbReference type="PANTHER" id="PTHR30040">
    <property type="entry name" value="THIAMINE BIOSYNTHESIS LIPOPROTEIN APBE"/>
    <property type="match status" value="1"/>
</dbReference>
<dbReference type="Pfam" id="PF02424">
    <property type="entry name" value="ApbE"/>
    <property type="match status" value="1"/>
</dbReference>
<dbReference type="RefSeq" id="WP_188697777.1">
    <property type="nucleotide sequence ID" value="NZ_BMLY01000008.1"/>
</dbReference>
<accession>A0ABQ2PSK6</accession>
<evidence type="ECO:0000256" key="8">
    <source>
        <dbReference type="ARBA" id="ARBA00022842"/>
    </source>
</evidence>
<organism evidence="12 13">
    <name type="scientific">Silvimonas amylolytica</name>
    <dbReference type="NCBI Taxonomy" id="449663"/>
    <lineage>
        <taxon>Bacteria</taxon>
        <taxon>Pseudomonadati</taxon>
        <taxon>Pseudomonadota</taxon>
        <taxon>Betaproteobacteria</taxon>
        <taxon>Neisseriales</taxon>
        <taxon>Chitinibacteraceae</taxon>
        <taxon>Silvimonas</taxon>
    </lineage>
</organism>
<dbReference type="InterPro" id="IPR024932">
    <property type="entry name" value="ApbE"/>
</dbReference>